<keyword evidence="8" id="KW-0333">Golgi apparatus</keyword>
<reference evidence="12" key="1">
    <citation type="submission" date="2022-12" db="EMBL/GenBank/DDBJ databases">
        <title>Genome assemblies of Blomia tropicalis.</title>
        <authorList>
            <person name="Cui Y."/>
        </authorList>
    </citation>
    <scope>NUCLEOTIDE SEQUENCE</scope>
    <source>
        <tissue evidence="12">Adult mites</tissue>
    </source>
</reference>
<dbReference type="PIRSF" id="PIRSF027109">
    <property type="entry name" value="Golgi_SNARE"/>
    <property type="match status" value="1"/>
</dbReference>
<evidence type="ECO:0000256" key="4">
    <source>
        <dbReference type="ARBA" id="ARBA00022448"/>
    </source>
</evidence>
<dbReference type="GO" id="GO:0000139">
    <property type="term" value="C:Golgi membrane"/>
    <property type="evidence" value="ECO:0007669"/>
    <property type="project" value="UniProtKB-SubCell"/>
</dbReference>
<dbReference type="GO" id="GO:0006888">
    <property type="term" value="P:endoplasmic reticulum to Golgi vesicle-mediated transport"/>
    <property type="evidence" value="ECO:0007669"/>
    <property type="project" value="InterPro"/>
</dbReference>
<evidence type="ECO:0000256" key="1">
    <source>
        <dbReference type="ARBA" id="ARBA00004409"/>
    </source>
</evidence>
<proteinExistence type="inferred from homology"/>
<keyword evidence="7 11" id="KW-1133">Transmembrane helix</keyword>
<evidence type="ECO:0000313" key="12">
    <source>
        <dbReference type="EMBL" id="KAJ6215945.1"/>
    </source>
</evidence>
<dbReference type="OrthoDB" id="422156at2759"/>
<keyword evidence="13" id="KW-1185">Reference proteome</keyword>
<dbReference type="InterPro" id="IPR023601">
    <property type="entry name" value="Golgi_SNAP_su1"/>
</dbReference>
<evidence type="ECO:0000256" key="9">
    <source>
        <dbReference type="ARBA" id="ARBA00023136"/>
    </source>
</evidence>
<keyword evidence="5 11" id="KW-0812">Transmembrane</keyword>
<protein>
    <recommendedName>
        <fullName evidence="3">Golgi SNAP receptor complex member 1</fullName>
    </recommendedName>
</protein>
<evidence type="ECO:0000256" key="7">
    <source>
        <dbReference type="ARBA" id="ARBA00022989"/>
    </source>
</evidence>
<comment type="similarity">
    <text evidence="2">Belongs to the GOSR1 family.</text>
</comment>
<dbReference type="OMA" id="EILRDYC"/>
<evidence type="ECO:0000256" key="6">
    <source>
        <dbReference type="ARBA" id="ARBA00022927"/>
    </source>
</evidence>
<dbReference type="EMBL" id="JAPWDV010000004">
    <property type="protein sequence ID" value="KAJ6215945.1"/>
    <property type="molecule type" value="Genomic_DNA"/>
</dbReference>
<sequence>MDPGGDASLNDANNSSISMGSNSTNHWEELRRHARQCENELDSKLFSFSKLLINTRTEQRSKSSSYESVPLIGTQDNFERLSFEIDSLLTTLRDVNGSMAQYCQINNTNSVTMHTLQRHQEILKDYTNEFHKTRSNIEKQMTRERLLEPNKKDLAGQFQFGSPSRANSNDFLLKENESIRNSEIMIDDQIQIAMRTRDSLRSQRSTMKSIQTQLTTLANKFPMLNNVMHRIGIKKRKDSIILAIIIGICLFLLLLYIF</sequence>
<evidence type="ECO:0000313" key="13">
    <source>
        <dbReference type="Proteomes" id="UP001142055"/>
    </source>
</evidence>
<feature type="region of interest" description="Disordered" evidence="10">
    <location>
        <begin position="1"/>
        <end position="24"/>
    </location>
</feature>
<dbReference type="GO" id="GO:0031201">
    <property type="term" value="C:SNARE complex"/>
    <property type="evidence" value="ECO:0007669"/>
    <property type="project" value="TreeGrafter"/>
</dbReference>
<dbReference type="Proteomes" id="UP001142055">
    <property type="component" value="Chromosome 4"/>
</dbReference>
<organism evidence="12 13">
    <name type="scientific">Blomia tropicalis</name>
    <name type="common">Mite</name>
    <dbReference type="NCBI Taxonomy" id="40697"/>
    <lineage>
        <taxon>Eukaryota</taxon>
        <taxon>Metazoa</taxon>
        <taxon>Ecdysozoa</taxon>
        <taxon>Arthropoda</taxon>
        <taxon>Chelicerata</taxon>
        <taxon>Arachnida</taxon>
        <taxon>Acari</taxon>
        <taxon>Acariformes</taxon>
        <taxon>Sarcoptiformes</taxon>
        <taxon>Astigmata</taxon>
        <taxon>Glycyphagoidea</taxon>
        <taxon>Echimyopodidae</taxon>
        <taxon>Blomia</taxon>
    </lineage>
</organism>
<feature type="compositionally biased region" description="Polar residues" evidence="10">
    <location>
        <begin position="10"/>
        <end position="24"/>
    </location>
</feature>
<evidence type="ECO:0000256" key="11">
    <source>
        <dbReference type="SAM" id="Phobius"/>
    </source>
</evidence>
<evidence type="ECO:0000256" key="3">
    <source>
        <dbReference type="ARBA" id="ARBA00015612"/>
    </source>
</evidence>
<gene>
    <name evidence="12" type="ORF">RDWZM_010445</name>
</gene>
<evidence type="ECO:0000256" key="5">
    <source>
        <dbReference type="ARBA" id="ARBA00022692"/>
    </source>
</evidence>
<dbReference type="GO" id="GO:0005801">
    <property type="term" value="C:cis-Golgi network"/>
    <property type="evidence" value="ECO:0007669"/>
    <property type="project" value="InterPro"/>
</dbReference>
<evidence type="ECO:0000256" key="2">
    <source>
        <dbReference type="ARBA" id="ARBA00008473"/>
    </source>
</evidence>
<dbReference type="AlphaFoldDB" id="A0A9Q0M1W7"/>
<keyword evidence="9 11" id="KW-0472">Membrane</keyword>
<dbReference type="GO" id="GO:0005797">
    <property type="term" value="C:Golgi medial cisterna"/>
    <property type="evidence" value="ECO:0007669"/>
    <property type="project" value="TreeGrafter"/>
</dbReference>
<dbReference type="GO" id="GO:0048219">
    <property type="term" value="P:inter-Golgi cisterna vesicle-mediated transport"/>
    <property type="evidence" value="ECO:0007669"/>
    <property type="project" value="TreeGrafter"/>
</dbReference>
<dbReference type="GO" id="GO:0015031">
    <property type="term" value="P:protein transport"/>
    <property type="evidence" value="ECO:0007669"/>
    <property type="project" value="UniProtKB-KW"/>
</dbReference>
<evidence type="ECO:0000256" key="10">
    <source>
        <dbReference type="SAM" id="MobiDB-lite"/>
    </source>
</evidence>
<comment type="caution">
    <text evidence="12">The sequence shown here is derived from an EMBL/GenBank/DDBJ whole genome shotgun (WGS) entry which is preliminary data.</text>
</comment>
<accession>A0A9Q0M1W7</accession>
<feature type="transmembrane region" description="Helical" evidence="11">
    <location>
        <begin position="240"/>
        <end position="257"/>
    </location>
</feature>
<dbReference type="PANTHER" id="PTHR21094:SF2">
    <property type="entry name" value="GOLGI SNAP RECEPTOR COMPLEX MEMBER 1"/>
    <property type="match status" value="1"/>
</dbReference>
<comment type="subcellular location">
    <subcellularLocation>
        <location evidence="1">Golgi apparatus membrane</location>
        <topology evidence="1">Single-pass type IV membrane protein</topology>
    </subcellularLocation>
</comment>
<dbReference type="GO" id="GO:0005484">
    <property type="term" value="F:SNAP receptor activity"/>
    <property type="evidence" value="ECO:0007669"/>
    <property type="project" value="TreeGrafter"/>
</dbReference>
<name>A0A9Q0M1W7_BLOTA</name>
<keyword evidence="6" id="KW-0653">Protein transport</keyword>
<evidence type="ECO:0000256" key="8">
    <source>
        <dbReference type="ARBA" id="ARBA00023034"/>
    </source>
</evidence>
<keyword evidence="4" id="KW-0813">Transport</keyword>
<dbReference type="PANTHER" id="PTHR21094">
    <property type="entry name" value="GOS-28 SNARE- RELATED"/>
    <property type="match status" value="1"/>
</dbReference>
<dbReference type="Pfam" id="PF12352">
    <property type="entry name" value="V-SNARE_C"/>
    <property type="match status" value="1"/>
</dbReference>
<dbReference type="GO" id="GO:0006906">
    <property type="term" value="P:vesicle fusion"/>
    <property type="evidence" value="ECO:0007669"/>
    <property type="project" value="TreeGrafter"/>
</dbReference>